<evidence type="ECO:0000256" key="7">
    <source>
        <dbReference type="ARBA" id="ARBA00022777"/>
    </source>
</evidence>
<keyword evidence="6 12" id="KW-0547">Nucleotide-binding</keyword>
<keyword evidence="15" id="KW-1185">Reference proteome</keyword>
<dbReference type="PANTHER" id="PTHR10584">
    <property type="entry name" value="SUGAR KINASE"/>
    <property type="match status" value="1"/>
</dbReference>
<dbReference type="GO" id="GO:0004747">
    <property type="term" value="F:ribokinase activity"/>
    <property type="evidence" value="ECO:0007669"/>
    <property type="project" value="UniProtKB-EC"/>
</dbReference>
<dbReference type="CDD" id="cd01174">
    <property type="entry name" value="ribokinase"/>
    <property type="match status" value="1"/>
</dbReference>
<keyword evidence="4 12" id="KW-0808">Transferase</keyword>
<comment type="subcellular location">
    <subcellularLocation>
        <location evidence="12">Cytoplasm</location>
    </subcellularLocation>
</comment>
<comment type="function">
    <text evidence="12">Catalyzes the phosphorylation of ribose at O-5 in a reaction requiring ATP and magnesium. The resulting D-ribose-5-phosphate can then be used either for sythesis of nucleotides, histidine, and tryptophan, or as a component of the pentose phosphate pathway.</text>
</comment>
<evidence type="ECO:0000256" key="10">
    <source>
        <dbReference type="ARBA" id="ARBA00022958"/>
    </source>
</evidence>
<feature type="binding site" evidence="12">
    <location>
        <begin position="284"/>
        <end position="289"/>
    </location>
    <ligand>
        <name>ATP</name>
        <dbReference type="ChEBI" id="CHEBI:30616"/>
    </ligand>
</feature>
<dbReference type="EC" id="2.7.1.15" evidence="2 12"/>
<evidence type="ECO:0000256" key="5">
    <source>
        <dbReference type="ARBA" id="ARBA00022723"/>
    </source>
</evidence>
<feature type="binding site" evidence="12">
    <location>
        <position position="346"/>
    </location>
    <ligand>
        <name>K(+)</name>
        <dbReference type="ChEBI" id="CHEBI:29103"/>
    </ligand>
</feature>
<dbReference type="InterPro" id="IPR011877">
    <property type="entry name" value="Ribokinase"/>
</dbReference>
<comment type="caution">
    <text evidence="12">Lacks conserved residue(s) required for the propagation of feature annotation.</text>
</comment>
<feature type="binding site" evidence="12">
    <location>
        <position position="246"/>
    </location>
    <ligand>
        <name>ATP</name>
        <dbReference type="ChEBI" id="CHEBI:30616"/>
    </ligand>
</feature>
<dbReference type="RefSeq" id="WP_187289809.1">
    <property type="nucleotide sequence ID" value="NZ_BMOI01000003.1"/>
</dbReference>
<feature type="binding site" evidence="12">
    <location>
        <begin position="315"/>
        <end position="316"/>
    </location>
    <ligand>
        <name>ATP</name>
        <dbReference type="ChEBI" id="CHEBI:30616"/>
    </ligand>
</feature>
<dbReference type="InterPro" id="IPR011611">
    <property type="entry name" value="PfkB_dom"/>
</dbReference>
<evidence type="ECO:0000256" key="9">
    <source>
        <dbReference type="ARBA" id="ARBA00022842"/>
    </source>
</evidence>
<dbReference type="PANTHER" id="PTHR10584:SF166">
    <property type="entry name" value="RIBOKINASE"/>
    <property type="match status" value="1"/>
</dbReference>
<comment type="cofactor">
    <cofactor evidence="12">
        <name>Mg(2+)</name>
        <dbReference type="ChEBI" id="CHEBI:18420"/>
    </cofactor>
    <text evidence="12">Requires a divalent cation, most likely magnesium in vivo, as an electrophilic catalyst to aid phosphoryl group transfer. It is the chelate of the metal and the nucleotide that is the actual substrate.</text>
</comment>
<comment type="similarity">
    <text evidence="1">Belongs to the carbohydrate kinase pfkB family.</text>
</comment>
<feature type="binding site" evidence="12">
    <location>
        <begin position="103"/>
        <end position="107"/>
    </location>
    <ligand>
        <name>substrate</name>
    </ligand>
</feature>
<dbReference type="PRINTS" id="PR00990">
    <property type="entry name" value="RIBOKINASE"/>
</dbReference>
<evidence type="ECO:0000256" key="12">
    <source>
        <dbReference type="HAMAP-Rule" id="MF_01987"/>
    </source>
</evidence>
<evidence type="ECO:0000313" key="15">
    <source>
        <dbReference type="Proteomes" id="UP000746584"/>
    </source>
</evidence>
<keyword evidence="12" id="KW-0963">Cytoplasm</keyword>
<comment type="subunit">
    <text evidence="12">Homodimer.</text>
</comment>
<protein>
    <recommendedName>
        <fullName evidence="3 12">Ribokinase</fullName>
        <shortName evidence="12">RK</shortName>
        <ecNumber evidence="2 12">2.7.1.15</ecNumber>
    </recommendedName>
</protein>
<evidence type="ECO:0000256" key="6">
    <source>
        <dbReference type="ARBA" id="ARBA00022741"/>
    </source>
</evidence>
<gene>
    <name evidence="12" type="primary">rbsK</name>
    <name evidence="14" type="ORF">JOE58_002511</name>
</gene>
<comment type="activity regulation">
    <text evidence="12">Activated by a monovalent cation that binds near, but not in, the active site. The most likely occupant of the site in vivo is potassium. Ion binding induces a conformational change that may alter substrate affinity.</text>
</comment>
<feature type="binding site" evidence="12">
    <location>
        <position position="355"/>
    </location>
    <ligand>
        <name>K(+)</name>
        <dbReference type="ChEBI" id="CHEBI:29103"/>
    </ligand>
</feature>
<dbReference type="InterPro" id="IPR029056">
    <property type="entry name" value="Ribokinase-like"/>
</dbReference>
<name>A0ABS2RW66_9MICO</name>
<keyword evidence="8 12" id="KW-0067">ATP-binding</keyword>
<keyword evidence="5 12" id="KW-0479">Metal-binding</keyword>
<dbReference type="InterPro" id="IPR002139">
    <property type="entry name" value="Ribo/fructo_kinase"/>
</dbReference>
<feature type="binding site" evidence="12">
    <location>
        <position position="310"/>
    </location>
    <ligand>
        <name>K(+)</name>
        <dbReference type="ChEBI" id="CHEBI:29103"/>
    </ligand>
</feature>
<feature type="binding site" evidence="12">
    <location>
        <position position="202"/>
    </location>
    <ligand>
        <name>substrate</name>
    </ligand>
</feature>
<feature type="binding site" evidence="12">
    <location>
        <position position="349"/>
    </location>
    <ligand>
        <name>K(+)</name>
        <dbReference type="ChEBI" id="CHEBI:29103"/>
    </ligand>
</feature>
<sequence>MTAKLARSDNFGQVFSFCVFNFDNERQIFVGSLPVGQRGQGSACRTTAPRWSMSEHNEVEVPMAGTDVLVVGSVNYDYIVTQDRLPRRGETFAAAGAKGAFGGKGANQAVQAARLGATVRFIGACGADGLGRQCLDNLRSQGVDCHMRPTEESSGLGIVHVVGEGDVYATIVEGANGAVDRGWIDENAQLFQDAGVVVIQNEIPAEANERTVELAAAAAVPVVFNAAPARPVAERVTRRCTWFVVNEDEASAYLGRDLGDVRDDTAMRRAVVDLQRFCRGVVLTLGSRGCYVADGTSVQFIEAVPTHAVDSTGAGDSFIGAFADALVNGSDPVAAAVDATRVASITVEGVGAQSSMPTREVLTSEVL</sequence>
<dbReference type="HAMAP" id="MF_01987">
    <property type="entry name" value="Ribokinase"/>
    <property type="match status" value="1"/>
</dbReference>
<feature type="binding site" evidence="12">
    <location>
        <position position="312"/>
    </location>
    <ligand>
        <name>K(+)</name>
        <dbReference type="ChEBI" id="CHEBI:29103"/>
    </ligand>
</feature>
<evidence type="ECO:0000256" key="11">
    <source>
        <dbReference type="ARBA" id="ARBA00023277"/>
    </source>
</evidence>
<proteinExistence type="inferred from homology"/>
<comment type="catalytic activity">
    <reaction evidence="12">
        <text>D-ribose + ATP = D-ribose 5-phosphate + ADP + H(+)</text>
        <dbReference type="Rhea" id="RHEA:13697"/>
        <dbReference type="ChEBI" id="CHEBI:15378"/>
        <dbReference type="ChEBI" id="CHEBI:30616"/>
        <dbReference type="ChEBI" id="CHEBI:47013"/>
        <dbReference type="ChEBI" id="CHEBI:78346"/>
        <dbReference type="ChEBI" id="CHEBI:456216"/>
        <dbReference type="EC" id="2.7.1.15"/>
    </reaction>
</comment>
<evidence type="ECO:0000313" key="14">
    <source>
        <dbReference type="EMBL" id="MBM7803260.1"/>
    </source>
</evidence>
<feature type="domain" description="Carbohydrate kinase PfkB" evidence="13">
    <location>
        <begin position="66"/>
        <end position="359"/>
    </location>
</feature>
<evidence type="ECO:0000259" key="13">
    <source>
        <dbReference type="Pfam" id="PF00294"/>
    </source>
</evidence>
<keyword evidence="9 12" id="KW-0460">Magnesium</keyword>
<evidence type="ECO:0000256" key="3">
    <source>
        <dbReference type="ARBA" id="ARBA00016943"/>
    </source>
</evidence>
<reference evidence="14 15" key="1">
    <citation type="submission" date="2021-01" db="EMBL/GenBank/DDBJ databases">
        <title>Sequencing the genomes of 1000 actinobacteria strains.</title>
        <authorList>
            <person name="Klenk H.-P."/>
        </authorList>
    </citation>
    <scope>NUCLEOTIDE SEQUENCE [LARGE SCALE GENOMIC DNA]</scope>
    <source>
        <strain evidence="14 15">DSM 20542</strain>
    </source>
</reference>
<organism evidence="14 15">
    <name type="scientific">Curtobacterium luteum</name>
    <dbReference type="NCBI Taxonomy" id="33881"/>
    <lineage>
        <taxon>Bacteria</taxon>
        <taxon>Bacillati</taxon>
        <taxon>Actinomycetota</taxon>
        <taxon>Actinomycetes</taxon>
        <taxon>Micrococcales</taxon>
        <taxon>Microbacteriaceae</taxon>
        <taxon>Curtobacterium</taxon>
    </lineage>
</organism>
<dbReference type="SUPFAM" id="SSF53613">
    <property type="entry name" value="Ribokinase-like"/>
    <property type="match status" value="1"/>
</dbReference>
<comment type="similarity">
    <text evidence="12">Belongs to the carbohydrate kinase PfkB family. Ribokinase subfamily.</text>
</comment>
<feature type="binding site" evidence="12">
    <location>
        <begin position="75"/>
        <end position="77"/>
    </location>
    <ligand>
        <name>substrate</name>
    </ligand>
</feature>
<dbReference type="Gene3D" id="3.40.1190.20">
    <property type="match status" value="1"/>
</dbReference>
<dbReference type="EMBL" id="JAFBCG010000001">
    <property type="protein sequence ID" value="MBM7803260.1"/>
    <property type="molecule type" value="Genomic_DNA"/>
</dbReference>
<dbReference type="Pfam" id="PF00294">
    <property type="entry name" value="PfkB"/>
    <property type="match status" value="1"/>
</dbReference>
<evidence type="ECO:0000256" key="8">
    <source>
        <dbReference type="ARBA" id="ARBA00022840"/>
    </source>
</evidence>
<feature type="binding site" evidence="12">
    <location>
        <position position="316"/>
    </location>
    <ligand>
        <name>substrate</name>
    </ligand>
</feature>
<keyword evidence="7 12" id="KW-0418">Kinase</keyword>
<comment type="pathway">
    <text evidence="12">Carbohydrate metabolism; D-ribose degradation; D-ribose 5-phosphate from beta-D-ribopyranose: step 2/2.</text>
</comment>
<keyword evidence="10 12" id="KW-0630">Potassium</keyword>
<accession>A0ABS2RW66</accession>
<evidence type="ECO:0000256" key="2">
    <source>
        <dbReference type="ARBA" id="ARBA00012035"/>
    </source>
</evidence>
<dbReference type="Proteomes" id="UP000746584">
    <property type="component" value="Unassembled WGS sequence"/>
</dbReference>
<evidence type="ECO:0000256" key="1">
    <source>
        <dbReference type="ARBA" id="ARBA00005380"/>
    </source>
</evidence>
<dbReference type="PROSITE" id="PS00584">
    <property type="entry name" value="PFKB_KINASES_2"/>
    <property type="match status" value="1"/>
</dbReference>
<comment type="caution">
    <text evidence="14">The sequence shown here is derived from an EMBL/GenBank/DDBJ whole genome shotgun (WGS) entry which is preliminary data.</text>
</comment>
<keyword evidence="11 12" id="KW-0119">Carbohydrate metabolism</keyword>
<dbReference type="InterPro" id="IPR002173">
    <property type="entry name" value="Carboh/pur_kinase_PfkB_CS"/>
</dbReference>
<feature type="binding site" evidence="12">
    <location>
        <position position="351"/>
    </location>
    <ligand>
        <name>K(+)</name>
        <dbReference type="ChEBI" id="CHEBI:29103"/>
    </ligand>
</feature>
<evidence type="ECO:0000256" key="4">
    <source>
        <dbReference type="ARBA" id="ARBA00022679"/>
    </source>
</evidence>
<feature type="active site" description="Proton acceptor" evidence="12">
    <location>
        <position position="316"/>
    </location>
</feature>